<proteinExistence type="predicted"/>
<dbReference type="InterPro" id="IPR013114">
    <property type="entry name" value="FabA_FabZ"/>
</dbReference>
<evidence type="ECO:0000256" key="1">
    <source>
        <dbReference type="SAM" id="MobiDB-lite"/>
    </source>
</evidence>
<feature type="compositionally biased region" description="Basic and acidic residues" evidence="1">
    <location>
        <begin position="70"/>
        <end position="83"/>
    </location>
</feature>
<protein>
    <recommendedName>
        <fullName evidence="4">Trans-2-decenoyl-[acyl-carrier-protein] isomerase</fullName>
    </recommendedName>
</protein>
<organism evidence="2 3">
    <name type="scientific">Glycomyces luteolus</name>
    <dbReference type="NCBI Taxonomy" id="2670330"/>
    <lineage>
        <taxon>Bacteria</taxon>
        <taxon>Bacillati</taxon>
        <taxon>Actinomycetota</taxon>
        <taxon>Actinomycetes</taxon>
        <taxon>Glycomycetales</taxon>
        <taxon>Glycomycetaceae</taxon>
        <taxon>Glycomyces</taxon>
    </lineage>
</organism>
<dbReference type="Proteomes" id="UP001146067">
    <property type="component" value="Unassembled WGS sequence"/>
</dbReference>
<feature type="region of interest" description="Disordered" evidence="1">
    <location>
        <begin position="67"/>
        <end position="119"/>
    </location>
</feature>
<accession>A0A9X3P8V0</accession>
<dbReference type="SUPFAM" id="SSF54637">
    <property type="entry name" value="Thioesterase/thiol ester dehydrase-isomerase"/>
    <property type="match status" value="2"/>
</dbReference>
<feature type="region of interest" description="Disordered" evidence="1">
    <location>
        <begin position="1"/>
        <end position="41"/>
    </location>
</feature>
<dbReference type="Pfam" id="PF07977">
    <property type="entry name" value="FabA"/>
    <property type="match status" value="1"/>
</dbReference>
<reference evidence="2" key="1">
    <citation type="submission" date="2022-12" db="EMBL/GenBank/DDBJ databases">
        <title>Gycomyces niveus sp.nov.,a novel actinomycete isolated from soil in Shouguan.</title>
        <authorList>
            <person name="Yang X."/>
        </authorList>
    </citation>
    <scope>NUCLEOTIDE SEQUENCE</scope>
    <source>
        <strain evidence="2">NEAU-A15</strain>
    </source>
</reference>
<dbReference type="InterPro" id="IPR029069">
    <property type="entry name" value="HotDog_dom_sf"/>
</dbReference>
<evidence type="ECO:0000313" key="3">
    <source>
        <dbReference type="Proteomes" id="UP001146067"/>
    </source>
</evidence>
<feature type="compositionally biased region" description="Pro residues" evidence="1">
    <location>
        <begin position="96"/>
        <end position="112"/>
    </location>
</feature>
<gene>
    <name evidence="2" type="ORF">O1R50_14980</name>
</gene>
<dbReference type="Gene3D" id="3.10.129.10">
    <property type="entry name" value="Hotdog Thioesterase"/>
    <property type="match status" value="2"/>
</dbReference>
<dbReference type="AlphaFoldDB" id="A0A9X3P8V0"/>
<evidence type="ECO:0008006" key="4">
    <source>
        <dbReference type="Google" id="ProtNLM"/>
    </source>
</evidence>
<name>A0A9X3P8V0_9ACTN</name>
<keyword evidence="3" id="KW-1185">Reference proteome</keyword>
<dbReference type="RefSeq" id="WP_270110895.1">
    <property type="nucleotide sequence ID" value="NZ_JAPZVP010000011.1"/>
</dbReference>
<evidence type="ECO:0000313" key="2">
    <source>
        <dbReference type="EMBL" id="MDA1360933.1"/>
    </source>
</evidence>
<dbReference type="EMBL" id="JAPZVP010000011">
    <property type="protein sequence ID" value="MDA1360933.1"/>
    <property type="molecule type" value="Genomic_DNA"/>
</dbReference>
<comment type="caution">
    <text evidence="2">The sequence shown here is derived from an EMBL/GenBank/DDBJ whole genome shotgun (WGS) entry which is preliminary data.</text>
</comment>
<sequence length="452" mass="48931">MRDDELDFDGVPIGAYPTWDAEQAPSAAEPPPPDAPADDRFLAEAMRVHRAVMDVHRLVAEHLLAAARSAARDPRDRVPRPRPEIPSPRASTASAPRPPTPPAAPADTPPAGPDTARPVIRPRLPAGGMRMVGTELAYEGAPGGYEVGSALLSDFPVPADAWFRSEDRSSLVNLAWQEIVLQAAGRLAFRSGIAAEAPGEDLVCRNLEGRARLLRRVAPCGRTLRVRTELLGHTPLHRAVMLRFAFAVDLDGETCYDGEAVHGFFTPDALARQQGLDAGRHVPTWLERQSSPPRAAETAPPSTGDRRLDLIDDLRVVLDGGDHGAGYALARKRIDPGAWYFDEHFPGDPVMPGSLGVEMLLQAVQACGTAAGLTASMPNPCFAPAPGPELSWKYRGQVLRSHDQVQAEVHLRGVEREPDRIRIHADGSLYSDGLRIYQVDGMCLELGEGRRP</sequence>